<comment type="caution">
    <text evidence="1">The sequence shown here is derived from an EMBL/GenBank/DDBJ whole genome shotgun (WGS) entry which is preliminary data.</text>
</comment>
<gene>
    <name evidence="1" type="ORF">BDN70DRAFT_938249</name>
</gene>
<evidence type="ECO:0000313" key="2">
    <source>
        <dbReference type="Proteomes" id="UP000807469"/>
    </source>
</evidence>
<name>A0A9P5YM82_9AGAR</name>
<sequence>MGLFQYPPLLAIMHAASSSGTSPKICLYIGTFRSYADVLGNDLPSNTITHILNAPHTILHAITDLQYSHMEPAFPVGLFRHLPNLRLVGAYGFIVSSDGCLAEDHTSQSQFFRPKLVVLVLDSCTPSTIKMLCEQILDLSALKEFEVSYVQTGTTGMDHLNAKRLLAWKILDHVPSVQRLELDLDPFTTSAGFSTFGNAL</sequence>
<dbReference type="EMBL" id="MU155544">
    <property type="protein sequence ID" value="KAF9472368.1"/>
    <property type="molecule type" value="Genomic_DNA"/>
</dbReference>
<dbReference type="Proteomes" id="UP000807469">
    <property type="component" value="Unassembled WGS sequence"/>
</dbReference>
<reference evidence="1" key="1">
    <citation type="submission" date="2020-11" db="EMBL/GenBank/DDBJ databases">
        <authorList>
            <consortium name="DOE Joint Genome Institute"/>
            <person name="Ahrendt S."/>
            <person name="Riley R."/>
            <person name="Andreopoulos W."/>
            <person name="Labutti K."/>
            <person name="Pangilinan J."/>
            <person name="Ruiz-Duenas F.J."/>
            <person name="Barrasa J.M."/>
            <person name="Sanchez-Garcia M."/>
            <person name="Camarero S."/>
            <person name="Miyauchi S."/>
            <person name="Serrano A."/>
            <person name="Linde D."/>
            <person name="Babiker R."/>
            <person name="Drula E."/>
            <person name="Ayuso-Fernandez I."/>
            <person name="Pacheco R."/>
            <person name="Padilla G."/>
            <person name="Ferreira P."/>
            <person name="Barriuso J."/>
            <person name="Kellner H."/>
            <person name="Castanera R."/>
            <person name="Alfaro M."/>
            <person name="Ramirez L."/>
            <person name="Pisabarro A.G."/>
            <person name="Kuo A."/>
            <person name="Tritt A."/>
            <person name="Lipzen A."/>
            <person name="He G."/>
            <person name="Yan M."/>
            <person name="Ng V."/>
            <person name="Cullen D."/>
            <person name="Martin F."/>
            <person name="Rosso M.-N."/>
            <person name="Henrissat B."/>
            <person name="Hibbett D."/>
            <person name="Martinez A.T."/>
            <person name="Grigoriev I.V."/>
        </authorList>
    </citation>
    <scope>NUCLEOTIDE SEQUENCE</scope>
    <source>
        <strain evidence="1">CIRM-BRFM 674</strain>
    </source>
</reference>
<protein>
    <submittedName>
        <fullName evidence="1">Uncharacterized protein</fullName>
    </submittedName>
</protein>
<organism evidence="1 2">
    <name type="scientific">Pholiota conissans</name>
    <dbReference type="NCBI Taxonomy" id="109636"/>
    <lineage>
        <taxon>Eukaryota</taxon>
        <taxon>Fungi</taxon>
        <taxon>Dikarya</taxon>
        <taxon>Basidiomycota</taxon>
        <taxon>Agaricomycotina</taxon>
        <taxon>Agaricomycetes</taxon>
        <taxon>Agaricomycetidae</taxon>
        <taxon>Agaricales</taxon>
        <taxon>Agaricineae</taxon>
        <taxon>Strophariaceae</taxon>
        <taxon>Pholiota</taxon>
    </lineage>
</organism>
<evidence type="ECO:0000313" key="1">
    <source>
        <dbReference type="EMBL" id="KAF9472368.1"/>
    </source>
</evidence>
<dbReference type="AlphaFoldDB" id="A0A9P5YM82"/>
<accession>A0A9P5YM82</accession>
<keyword evidence="2" id="KW-1185">Reference proteome</keyword>
<proteinExistence type="predicted"/>